<accession>A0AAI8YE51</accession>
<feature type="compositionally biased region" description="Polar residues" evidence="1">
    <location>
        <begin position="291"/>
        <end position="303"/>
    </location>
</feature>
<feature type="region of interest" description="Disordered" evidence="1">
    <location>
        <begin position="78"/>
        <end position="403"/>
    </location>
</feature>
<feature type="compositionally biased region" description="Low complexity" evidence="1">
    <location>
        <begin position="645"/>
        <end position="657"/>
    </location>
</feature>
<evidence type="ECO:0000313" key="3">
    <source>
        <dbReference type="Proteomes" id="UP001295740"/>
    </source>
</evidence>
<feature type="compositionally biased region" description="Basic and acidic residues" evidence="1">
    <location>
        <begin position="100"/>
        <end position="109"/>
    </location>
</feature>
<evidence type="ECO:0000256" key="1">
    <source>
        <dbReference type="SAM" id="MobiDB-lite"/>
    </source>
</evidence>
<feature type="compositionally biased region" description="Basic and acidic residues" evidence="1">
    <location>
        <begin position="278"/>
        <end position="289"/>
    </location>
</feature>
<gene>
    <name evidence="2" type="ORF">KHLLAP_LOCUS1860</name>
</gene>
<feature type="region of interest" description="Disordered" evidence="1">
    <location>
        <begin position="611"/>
        <end position="685"/>
    </location>
</feature>
<name>A0AAI8YE51_9PEZI</name>
<dbReference type="EMBL" id="CAUWAG010000003">
    <property type="protein sequence ID" value="CAJ2501392.1"/>
    <property type="molecule type" value="Genomic_DNA"/>
</dbReference>
<organism evidence="2 3">
    <name type="scientific">Anthostomella pinea</name>
    <dbReference type="NCBI Taxonomy" id="933095"/>
    <lineage>
        <taxon>Eukaryota</taxon>
        <taxon>Fungi</taxon>
        <taxon>Dikarya</taxon>
        <taxon>Ascomycota</taxon>
        <taxon>Pezizomycotina</taxon>
        <taxon>Sordariomycetes</taxon>
        <taxon>Xylariomycetidae</taxon>
        <taxon>Xylariales</taxon>
        <taxon>Xylariaceae</taxon>
        <taxon>Anthostomella</taxon>
    </lineage>
</organism>
<dbReference type="AlphaFoldDB" id="A0AAI8YE51"/>
<feature type="compositionally biased region" description="Polar residues" evidence="1">
    <location>
        <begin position="258"/>
        <end position="272"/>
    </location>
</feature>
<feature type="compositionally biased region" description="Polar residues" evidence="1">
    <location>
        <begin position="235"/>
        <end position="250"/>
    </location>
</feature>
<keyword evidence="3" id="KW-1185">Reference proteome</keyword>
<reference evidence="2" key="1">
    <citation type="submission" date="2023-10" db="EMBL/GenBank/DDBJ databases">
        <authorList>
            <person name="Hackl T."/>
        </authorList>
    </citation>
    <scope>NUCLEOTIDE SEQUENCE</scope>
</reference>
<proteinExistence type="predicted"/>
<comment type="caution">
    <text evidence="2">The sequence shown here is derived from an EMBL/GenBank/DDBJ whole genome shotgun (WGS) entry which is preliminary data.</text>
</comment>
<feature type="compositionally biased region" description="Low complexity" evidence="1">
    <location>
        <begin position="313"/>
        <end position="324"/>
    </location>
</feature>
<feature type="compositionally biased region" description="Basic and acidic residues" evidence="1">
    <location>
        <begin position="633"/>
        <end position="644"/>
    </location>
</feature>
<protein>
    <submittedName>
        <fullName evidence="2">Uu.00g042450.m01.CDS01</fullName>
    </submittedName>
</protein>
<feature type="region of interest" description="Disordered" evidence="1">
    <location>
        <begin position="460"/>
        <end position="489"/>
    </location>
</feature>
<sequence length="685" mass="74997">MAFNRRRESMVRLEALGHRPDYFGDVASVSNHSDAEGSAIDINDRRNWEVDSSNGSTVAIVYDKKPPPGLLATRALKQRRDREMDVPSTAFGVDETVSSHGEHVEPKSDHRVKKLRRPRDEATLAQLEAGSPAQLRPATGLSGSRHPASMKPGSGRPTQNGDKQGGEPSRQTQHPAMLRPGPAAPPQGRSEYGDDSSKRQRHPSVMRPGSAAGEPLAKRTSYGGFKPQKPVYREPSQQSSSERPVSTHTAYQPPAPEPSQSRQSSTKQQNLNLYGAPMRDDGGSDDDLRSNYTSATYSFTPNDSKPLARSGVQSSRISQRSNRQTPHSAAASPYGVGIELVSSTQAMTPVRGRGRGSIPSRGSSTSQAPPTPARRDASPSRGAWTSDHPRQKRGSFVDRAQQHIQRSIREHLVKAGLRPLPSFEVKSVCKSPVVDYAPEYSWQRPARDIPAVTPYRPARGIEWPGQSTTKTYKSPVKKTSDELFLGSPSEPRASGLFEPKWTGPHRRQGAPELRVDTNIPTCAELETPMHSAGIPAHSDAPVELETDLEPFPAFSQTEADAVADLPDDFGGVGVQRNDSLHLGPGAIRDPAGYSFYAPEWSQRRVLAEVERNARAQPEPLDDRRCLPSGTRRLSRDESEREVRYSQHQQYQAQQSQYRLPAPVPAPGSVAQGRGLSRKKGTGQLR</sequence>
<feature type="compositionally biased region" description="Basic residues" evidence="1">
    <location>
        <begin position="675"/>
        <end position="685"/>
    </location>
</feature>
<evidence type="ECO:0000313" key="2">
    <source>
        <dbReference type="EMBL" id="CAJ2501392.1"/>
    </source>
</evidence>
<dbReference type="Proteomes" id="UP001295740">
    <property type="component" value="Unassembled WGS sequence"/>
</dbReference>